<name>A0A6J4MY54_9ACTN</name>
<feature type="compositionally biased region" description="Low complexity" evidence="1">
    <location>
        <begin position="32"/>
        <end position="56"/>
    </location>
</feature>
<evidence type="ECO:0000256" key="1">
    <source>
        <dbReference type="SAM" id="MobiDB-lite"/>
    </source>
</evidence>
<organism evidence="2">
    <name type="scientific">uncultured Nocardioides sp</name>
    <dbReference type="NCBI Taxonomy" id="198441"/>
    <lineage>
        <taxon>Bacteria</taxon>
        <taxon>Bacillati</taxon>
        <taxon>Actinomycetota</taxon>
        <taxon>Actinomycetes</taxon>
        <taxon>Propionibacteriales</taxon>
        <taxon>Nocardioidaceae</taxon>
        <taxon>Nocardioides</taxon>
        <taxon>environmental samples</taxon>
    </lineage>
</organism>
<dbReference type="AlphaFoldDB" id="A0A6J4MY54"/>
<feature type="non-terminal residue" evidence="2">
    <location>
        <position position="1"/>
    </location>
</feature>
<feature type="compositionally biased region" description="Low complexity" evidence="1">
    <location>
        <begin position="12"/>
        <end position="23"/>
    </location>
</feature>
<reference evidence="2" key="1">
    <citation type="submission" date="2020-02" db="EMBL/GenBank/DDBJ databases">
        <authorList>
            <person name="Meier V. D."/>
        </authorList>
    </citation>
    <scope>NUCLEOTIDE SEQUENCE</scope>
    <source>
        <strain evidence="2">AVDCRST_MAG60</strain>
    </source>
</reference>
<proteinExistence type="predicted"/>
<gene>
    <name evidence="2" type="ORF">AVDCRST_MAG60-186</name>
</gene>
<evidence type="ECO:0000313" key="2">
    <source>
        <dbReference type="EMBL" id="CAA9372164.1"/>
    </source>
</evidence>
<sequence length="192" mass="19664">DQRPRQCPVQCPAQRADAPADQPGSRPGEVTRAPYAPAACPPAADRPGPRPGARLPPGAPGGPVLPGLRAGPAVRSAAGVGGPAELSRPRHRPLPVGGDAPVHRVLPRQRCPHDGDRSRPGAADAAHGEERAPPGPDRAAPGLGDAGRGEPDGLAVALRHAVRRGQLPADPARRRLHRALLVAEAAVLLLRG</sequence>
<accession>A0A6J4MY54</accession>
<feature type="region of interest" description="Disordered" evidence="1">
    <location>
        <begin position="1"/>
        <end position="152"/>
    </location>
</feature>
<dbReference type="EMBL" id="CADCUN010000016">
    <property type="protein sequence ID" value="CAA9372164.1"/>
    <property type="molecule type" value="Genomic_DNA"/>
</dbReference>
<feature type="non-terminal residue" evidence="2">
    <location>
        <position position="192"/>
    </location>
</feature>
<protein>
    <submittedName>
        <fullName evidence="2">ABC transporter, permease protein 1 (Cluster 1, maltose/g3p/polyamine/iron)</fullName>
    </submittedName>
</protein>